<dbReference type="EMBL" id="CP127526">
    <property type="protein sequence ID" value="XRI73671.1"/>
    <property type="molecule type" value="Genomic_DNA"/>
</dbReference>
<evidence type="ECO:0000313" key="2">
    <source>
        <dbReference type="Proteomes" id="UP001195965"/>
    </source>
</evidence>
<evidence type="ECO:0000313" key="1">
    <source>
        <dbReference type="EMBL" id="XRI73671.1"/>
    </source>
</evidence>
<keyword evidence="1" id="KW-0378">Hydrolase</keyword>
<keyword evidence="1" id="KW-0269">Exonuclease</keyword>
<proteinExistence type="predicted"/>
<name>A0ACD5HGR3_9PROT</name>
<gene>
    <name evidence="1" type="ORF">HHS34_000340</name>
</gene>
<organism evidence="1 2">
    <name type="scientific">Acidithiobacillus montserratensis</name>
    <dbReference type="NCBI Taxonomy" id="2729135"/>
    <lineage>
        <taxon>Bacteria</taxon>
        <taxon>Pseudomonadati</taxon>
        <taxon>Pseudomonadota</taxon>
        <taxon>Acidithiobacillia</taxon>
        <taxon>Acidithiobacillales</taxon>
        <taxon>Acidithiobacillaceae</taxon>
        <taxon>Acidithiobacillus</taxon>
    </lineage>
</organism>
<keyword evidence="2" id="KW-1185">Reference proteome</keyword>
<keyword evidence="1" id="KW-0540">Nuclease</keyword>
<reference evidence="1 2" key="1">
    <citation type="journal article" date="2021" name="ISME J.">
        <title>Genomic evolution of the class Acidithiobacillia: deep-branching Proteobacteria living in extreme acidic conditions.</title>
        <authorList>
            <person name="Moya-Beltran A."/>
            <person name="Beard S."/>
            <person name="Rojas-Villalobos C."/>
            <person name="Issotta F."/>
            <person name="Gallardo Y."/>
            <person name="Ulloa R."/>
            <person name="Giaveno A."/>
            <person name="Degli Esposti M."/>
            <person name="Johnson D.B."/>
            <person name="Quatrini R."/>
        </authorList>
    </citation>
    <scope>NUCLEOTIDE SEQUENCE [LARGE SCALE GENOMIC DNA]</scope>
    <source>
        <strain evidence="1 2">GG1-14</strain>
    </source>
</reference>
<accession>A0ACD5HGR3</accession>
<dbReference type="Proteomes" id="UP001195965">
    <property type="component" value="Chromosome"/>
</dbReference>
<protein>
    <submittedName>
        <fullName evidence="1">3'-5' exonuclease</fullName>
    </submittedName>
</protein>
<sequence>MFLSDWSSLNPRQLEAVTLPPGPALVLAGAGSGKTRVLTSRIAHLLEAGAHPGEILAVTFTNKAARAMRERLDGMVAMELRGLWMGTFHGLAHRLIRLHHESLKLPADFQVLDAEDSQRLLRRLMREAQMDEKQWPPRAMAGRIGRWKDEGWGPEQVLRYEGPAAAAFVPIYQAYEQTKQRSGLLDFGDLLLYALRLWEFPEILDHYQRRFQHILVDEFQDTNAVQYAWLKGLARHGQIFVVGDDDQSIYAWRGARVENLLRFGEDFSGVQVVRLEQNYRSTAAILQAANAVIANNPDRLGKTLWTAEPGGESVHLYTAYNEFDEARYVIGRIQQWLEEGGRRSECAILYRSNAQSRAFEEVLVREGIPYRVYGGLRFFERAEIKDTLAYLRLTVNRHDDASFERVVNVPARGIGAVSVEKLRQLARAKGLSLWQAAAELNQAKINAFLNLVDGLAEETRDADLEVRVESILHRTALRDWHSRESDRAEGRLENLDELINAARAYGQDWSADPQLGELAPQPGNMLSEFLTHAALEAGDGAGDAWEDCVQLMSLHSAKGLEFPLVFLVGLEEGLFPHQRSLEDAQGLAEERRLCYVGMTRAMRLLVLSHAESRRLHGSERLGMPSRFLREIPQELLQDLRPRARISRPAMALRPAAPEMPFPLGSRLQHPVFGEGVVLDYEAGGRQGRIQVQFSSGAKWLALGVVQLQPLP</sequence>